<sequence>MTTIEAPTTLLRVEPIHPTIGAVIHGVDASRPLDPATVAFVRQALLDHKAIFLRGQHLDLEQQGRFAEHFGDLTPHPIQELAGGYPDFEWLMQQSIRTRAEGWHSDMAFLPEPPFATLLTLPVIPPVGGDTLFLDLEAAYNDLSEPVRTLVDDLTVIHYADNFQDWAWGPNVDEATRNQILSWAARPVEHPLVRVHPETGRRTLFAVTGFARRIKGLTETESKGILDLLAAHVSRTEYVARFRWSPGDIAFWDNRTVLHRASIDFGDAPRPLQRVTINEFAVNGH</sequence>
<accession>A0A0S4QLK4</accession>
<keyword evidence="2" id="KW-0479">Metal-binding</keyword>
<dbReference type="InterPro" id="IPR003819">
    <property type="entry name" value="TauD/TfdA-like"/>
</dbReference>
<keyword evidence="5" id="KW-0408">Iron</keyword>
<evidence type="ECO:0000256" key="5">
    <source>
        <dbReference type="ARBA" id="ARBA00023004"/>
    </source>
</evidence>
<dbReference type="EMBL" id="FAOZ01000006">
    <property type="protein sequence ID" value="CUU56105.1"/>
    <property type="molecule type" value="Genomic_DNA"/>
</dbReference>
<feature type="domain" description="TauD/TfdA-like" evidence="6">
    <location>
        <begin position="13"/>
        <end position="276"/>
    </location>
</feature>
<evidence type="ECO:0000313" key="7">
    <source>
        <dbReference type="EMBL" id="CUU56105.1"/>
    </source>
</evidence>
<reference evidence="8" key="1">
    <citation type="submission" date="2015-11" db="EMBL/GenBank/DDBJ databases">
        <authorList>
            <person name="Varghese N."/>
        </authorList>
    </citation>
    <scope>NUCLEOTIDE SEQUENCE [LARGE SCALE GENOMIC DNA]</scope>
    <source>
        <strain evidence="8">DSM 45899</strain>
    </source>
</reference>
<protein>
    <submittedName>
        <fullName evidence="7">Taurine dioxygenase</fullName>
    </submittedName>
</protein>
<keyword evidence="8" id="KW-1185">Reference proteome</keyword>
<dbReference type="PANTHER" id="PTHR30468">
    <property type="entry name" value="ALPHA-KETOGLUTARATE-DEPENDENT SULFONATE DIOXYGENASE"/>
    <property type="match status" value="1"/>
</dbReference>
<dbReference type="Pfam" id="PF02668">
    <property type="entry name" value="TauD"/>
    <property type="match status" value="1"/>
</dbReference>
<evidence type="ECO:0000256" key="2">
    <source>
        <dbReference type="ARBA" id="ARBA00022723"/>
    </source>
</evidence>
<evidence type="ECO:0000256" key="1">
    <source>
        <dbReference type="ARBA" id="ARBA00005896"/>
    </source>
</evidence>
<dbReference type="PANTHER" id="PTHR30468:SF1">
    <property type="entry name" value="ALPHA-KETOGLUTARATE-DEPENDENT SULFONATE DIOXYGENASE"/>
    <property type="match status" value="1"/>
</dbReference>
<keyword evidence="4" id="KW-0560">Oxidoreductase</keyword>
<evidence type="ECO:0000313" key="8">
    <source>
        <dbReference type="Proteomes" id="UP000198802"/>
    </source>
</evidence>
<dbReference type="GO" id="GO:0005737">
    <property type="term" value="C:cytoplasm"/>
    <property type="evidence" value="ECO:0007669"/>
    <property type="project" value="TreeGrafter"/>
</dbReference>
<gene>
    <name evidence="7" type="ORF">Ga0074812_106360</name>
</gene>
<dbReference type="InterPro" id="IPR042098">
    <property type="entry name" value="TauD-like_sf"/>
</dbReference>
<dbReference type="Proteomes" id="UP000198802">
    <property type="component" value="Unassembled WGS sequence"/>
</dbReference>
<evidence type="ECO:0000256" key="3">
    <source>
        <dbReference type="ARBA" id="ARBA00022964"/>
    </source>
</evidence>
<dbReference type="SUPFAM" id="SSF51197">
    <property type="entry name" value="Clavaminate synthase-like"/>
    <property type="match status" value="1"/>
</dbReference>
<dbReference type="AlphaFoldDB" id="A0A0S4QLK4"/>
<name>A0A0S4QLK4_9ACTN</name>
<dbReference type="RefSeq" id="WP_165615585.1">
    <property type="nucleotide sequence ID" value="NZ_FAOZ01000006.1"/>
</dbReference>
<dbReference type="GO" id="GO:0016706">
    <property type="term" value="F:2-oxoglutarate-dependent dioxygenase activity"/>
    <property type="evidence" value="ECO:0007669"/>
    <property type="project" value="TreeGrafter"/>
</dbReference>
<dbReference type="GO" id="GO:0046872">
    <property type="term" value="F:metal ion binding"/>
    <property type="evidence" value="ECO:0007669"/>
    <property type="project" value="UniProtKB-KW"/>
</dbReference>
<evidence type="ECO:0000259" key="6">
    <source>
        <dbReference type="Pfam" id="PF02668"/>
    </source>
</evidence>
<dbReference type="Gene3D" id="3.60.130.10">
    <property type="entry name" value="Clavaminate synthase-like"/>
    <property type="match status" value="1"/>
</dbReference>
<organism evidence="7 8">
    <name type="scientific">Parafrankia irregularis</name>
    <dbReference type="NCBI Taxonomy" id="795642"/>
    <lineage>
        <taxon>Bacteria</taxon>
        <taxon>Bacillati</taxon>
        <taxon>Actinomycetota</taxon>
        <taxon>Actinomycetes</taxon>
        <taxon>Frankiales</taxon>
        <taxon>Frankiaceae</taxon>
        <taxon>Parafrankia</taxon>
    </lineage>
</organism>
<dbReference type="InterPro" id="IPR051323">
    <property type="entry name" value="AtsK-like"/>
</dbReference>
<keyword evidence="3 7" id="KW-0223">Dioxygenase</keyword>
<comment type="similarity">
    <text evidence="1">Belongs to the TfdA dioxygenase family.</text>
</comment>
<proteinExistence type="inferred from homology"/>
<evidence type="ECO:0000256" key="4">
    <source>
        <dbReference type="ARBA" id="ARBA00023002"/>
    </source>
</evidence>